<accession>A0A9C7G947</accession>
<evidence type="ECO:0000259" key="1">
    <source>
        <dbReference type="Pfam" id="PF21747"/>
    </source>
</evidence>
<dbReference type="Proteomes" id="UP000789845">
    <property type="component" value="Unassembled WGS sequence"/>
</dbReference>
<proteinExistence type="predicted"/>
<evidence type="ECO:0000313" key="3">
    <source>
        <dbReference type="Proteomes" id="UP000789845"/>
    </source>
</evidence>
<dbReference type="AlphaFoldDB" id="A0A9C7G947"/>
<gene>
    <name evidence="2" type="primary">ypoC</name>
    <name evidence="2" type="ORF">NEOCIP111885_01963</name>
</gene>
<protein>
    <recommendedName>
        <fullName evidence="1">YpoC-like domain-containing protein</fullName>
    </recommendedName>
</protein>
<dbReference type="EMBL" id="CAKJTG010000009">
    <property type="protein sequence ID" value="CAG9608271.1"/>
    <property type="molecule type" value="Genomic_DNA"/>
</dbReference>
<dbReference type="RefSeq" id="WP_230496510.1">
    <property type="nucleotide sequence ID" value="NZ_CAKJTG010000009.1"/>
</dbReference>
<organism evidence="2 3">
    <name type="scientific">Pseudoneobacillus rhizosphaerae</name>
    <dbReference type="NCBI Taxonomy" id="2880968"/>
    <lineage>
        <taxon>Bacteria</taxon>
        <taxon>Bacillati</taxon>
        <taxon>Bacillota</taxon>
        <taxon>Bacilli</taxon>
        <taxon>Bacillales</taxon>
        <taxon>Bacillaceae</taxon>
        <taxon>Pseudoneobacillus</taxon>
    </lineage>
</organism>
<dbReference type="Pfam" id="PF21747">
    <property type="entry name" value="YpoC"/>
    <property type="match status" value="1"/>
</dbReference>
<sequence length="119" mass="14551">MKLDANGRRISQLLVRWEDVRKVLTVHFENRETEKTFIPMEEGIIIFLNLLFLTNDREWNEEEFNMMELQWKPVNVLERITFIKKRPNLFHSFIQLSELITEQEKQFNKKMAIKKMTKH</sequence>
<reference evidence="2" key="1">
    <citation type="submission" date="2021-10" db="EMBL/GenBank/DDBJ databases">
        <authorList>
            <person name="Criscuolo A."/>
        </authorList>
    </citation>
    <scope>NUCLEOTIDE SEQUENCE</scope>
    <source>
        <strain evidence="2">CIP111885</strain>
    </source>
</reference>
<evidence type="ECO:0000313" key="2">
    <source>
        <dbReference type="EMBL" id="CAG9608271.1"/>
    </source>
</evidence>
<comment type="caution">
    <text evidence="2">The sequence shown here is derived from an EMBL/GenBank/DDBJ whole genome shotgun (WGS) entry which is preliminary data.</text>
</comment>
<feature type="domain" description="YpoC-like" evidence="1">
    <location>
        <begin position="9"/>
        <end position="115"/>
    </location>
</feature>
<name>A0A9C7G947_9BACI</name>
<keyword evidence="3" id="KW-1185">Reference proteome</keyword>
<dbReference type="InterPro" id="IPR048427">
    <property type="entry name" value="YpoC"/>
</dbReference>